<dbReference type="AlphaFoldDB" id="A0A395V460"/>
<dbReference type="EMBL" id="QRXR01000007">
    <property type="protein sequence ID" value="RGU26397.1"/>
    <property type="molecule type" value="Genomic_DNA"/>
</dbReference>
<dbReference type="EMBL" id="QSTP01000006">
    <property type="protein sequence ID" value="RGM71761.1"/>
    <property type="molecule type" value="Genomic_DNA"/>
</dbReference>
<comment type="caution">
    <text evidence="3">The sequence shown here is derived from an EMBL/GenBank/DDBJ whole genome shotgun (WGS) entry which is preliminary data.</text>
</comment>
<evidence type="ECO:0000313" key="1">
    <source>
        <dbReference type="EMBL" id="RGM50779.1"/>
    </source>
</evidence>
<evidence type="ECO:0000313" key="5">
    <source>
        <dbReference type="EMBL" id="RGU26397.1"/>
    </source>
</evidence>
<evidence type="ECO:0000313" key="4">
    <source>
        <dbReference type="EMBL" id="RGT80564.1"/>
    </source>
</evidence>
<evidence type="ECO:0000313" key="6">
    <source>
        <dbReference type="EMBL" id="RHE31047.1"/>
    </source>
</evidence>
<dbReference type="Proteomes" id="UP000260717">
    <property type="component" value="Unassembled WGS sequence"/>
</dbReference>
<evidence type="ECO:0000313" key="9">
    <source>
        <dbReference type="Proteomes" id="UP000266066"/>
    </source>
</evidence>
<dbReference type="RefSeq" id="WP_117714813.1">
    <property type="nucleotide sequence ID" value="NZ_QRUJ01000003.1"/>
</dbReference>
<evidence type="ECO:0000313" key="3">
    <source>
        <dbReference type="EMBL" id="RGR56045.1"/>
    </source>
</evidence>
<dbReference type="EMBL" id="QSTI01000007">
    <property type="protein sequence ID" value="RGM50779.1"/>
    <property type="molecule type" value="Genomic_DNA"/>
</dbReference>
<evidence type="ECO:0000313" key="7">
    <source>
        <dbReference type="Proteomes" id="UP000260717"/>
    </source>
</evidence>
<evidence type="ECO:0000313" key="10">
    <source>
        <dbReference type="Proteomes" id="UP000283765"/>
    </source>
</evidence>
<dbReference type="EMBL" id="QRUJ01000003">
    <property type="protein sequence ID" value="RGR56045.1"/>
    <property type="molecule type" value="Genomic_DNA"/>
</dbReference>
<evidence type="ECO:0000313" key="12">
    <source>
        <dbReference type="Proteomes" id="UP000285290"/>
    </source>
</evidence>
<proteinExistence type="predicted"/>
<gene>
    <name evidence="6" type="ORF">DW753_11530</name>
    <name evidence="5" type="ORF">DWW89_05365</name>
    <name evidence="4" type="ORF">DWX06_09525</name>
    <name evidence="3" type="ORF">DWY38_04830</name>
    <name evidence="2" type="ORF">DXB99_07025</name>
    <name evidence="1" type="ORF">DXC13_06585</name>
</gene>
<dbReference type="Proteomes" id="UP000284296">
    <property type="component" value="Unassembled WGS sequence"/>
</dbReference>
<dbReference type="Proteomes" id="UP000266066">
    <property type="component" value="Unassembled WGS sequence"/>
</dbReference>
<dbReference type="Proteomes" id="UP000260758">
    <property type="component" value="Unassembled WGS sequence"/>
</dbReference>
<sequence>MSNILNEEIKKNLYGIVQENIDDYEYFHFGEFVEKPNQCGCFERNGNWYTYVIDEKNFCTFGGPYSRNGIICACTMILPITMVKEQYNFTEEEFNIYLHNHFHSLEEIDKNVSSNKA</sequence>
<reference evidence="7 8" key="1">
    <citation type="submission" date="2018-08" db="EMBL/GenBank/DDBJ databases">
        <title>A genome reference for cultivated species of the human gut microbiota.</title>
        <authorList>
            <person name="Zou Y."/>
            <person name="Xue W."/>
            <person name="Luo G."/>
        </authorList>
    </citation>
    <scope>NUCLEOTIDE SEQUENCE [LARGE SCALE GENOMIC DNA]</scope>
    <source>
        <strain evidence="5 10">AF17-27</strain>
        <strain evidence="4 11">AF18-16LB</strain>
        <strain evidence="3 9">AF25-15</strain>
        <strain evidence="6 12">AM29-10</strain>
        <strain evidence="2 8">OM07-13</strain>
        <strain evidence="1 7">OM08-12AT</strain>
    </source>
</reference>
<evidence type="ECO:0000313" key="11">
    <source>
        <dbReference type="Proteomes" id="UP000284296"/>
    </source>
</evidence>
<evidence type="ECO:0000313" key="2">
    <source>
        <dbReference type="EMBL" id="RGM71761.1"/>
    </source>
</evidence>
<dbReference type="EMBL" id="QSKC01000016">
    <property type="protein sequence ID" value="RHE31047.1"/>
    <property type="molecule type" value="Genomic_DNA"/>
</dbReference>
<name>A0A395V460_9FIRM</name>
<dbReference type="Proteomes" id="UP000285290">
    <property type="component" value="Unassembled WGS sequence"/>
</dbReference>
<accession>A0A395V460</accession>
<organism evidence="3 9">
    <name type="scientific">Agathobacter rectalis</name>
    <dbReference type="NCBI Taxonomy" id="39491"/>
    <lineage>
        <taxon>Bacteria</taxon>
        <taxon>Bacillati</taxon>
        <taxon>Bacillota</taxon>
        <taxon>Clostridia</taxon>
        <taxon>Lachnospirales</taxon>
        <taxon>Lachnospiraceae</taxon>
        <taxon>Agathobacter</taxon>
    </lineage>
</organism>
<evidence type="ECO:0000313" key="8">
    <source>
        <dbReference type="Proteomes" id="UP000260758"/>
    </source>
</evidence>
<protein>
    <submittedName>
        <fullName evidence="3">Uncharacterized protein</fullName>
    </submittedName>
</protein>
<dbReference type="Proteomes" id="UP000283765">
    <property type="component" value="Unassembled WGS sequence"/>
</dbReference>
<dbReference type="EMBL" id="QRXG01000015">
    <property type="protein sequence ID" value="RGT80564.1"/>
    <property type="molecule type" value="Genomic_DNA"/>
</dbReference>